<keyword evidence="1" id="KW-0472">Membrane</keyword>
<feature type="transmembrane region" description="Helical" evidence="1">
    <location>
        <begin position="30"/>
        <end position="49"/>
    </location>
</feature>
<evidence type="ECO:0000256" key="1">
    <source>
        <dbReference type="SAM" id="Phobius"/>
    </source>
</evidence>
<keyword evidence="1" id="KW-1133">Transmembrane helix</keyword>
<organism evidence="2">
    <name type="scientific">marine metagenome</name>
    <dbReference type="NCBI Taxonomy" id="408172"/>
    <lineage>
        <taxon>unclassified sequences</taxon>
        <taxon>metagenomes</taxon>
        <taxon>ecological metagenomes</taxon>
    </lineage>
</organism>
<evidence type="ECO:0000313" key="2">
    <source>
        <dbReference type="EMBL" id="SVC57403.1"/>
    </source>
</evidence>
<proteinExistence type="predicted"/>
<accession>A0A382N8B3</accession>
<dbReference type="AlphaFoldDB" id="A0A382N8B3"/>
<gene>
    <name evidence="2" type="ORF">METZ01_LOCUS310257</name>
</gene>
<reference evidence="2" key="1">
    <citation type="submission" date="2018-05" db="EMBL/GenBank/DDBJ databases">
        <authorList>
            <person name="Lanie J.A."/>
            <person name="Ng W.-L."/>
            <person name="Kazmierczak K.M."/>
            <person name="Andrzejewski T.M."/>
            <person name="Davidsen T.M."/>
            <person name="Wayne K.J."/>
            <person name="Tettelin H."/>
            <person name="Glass J.I."/>
            <person name="Rusch D."/>
            <person name="Podicherti R."/>
            <person name="Tsui H.-C.T."/>
            <person name="Winkler M.E."/>
        </authorList>
    </citation>
    <scope>NUCLEOTIDE SEQUENCE</scope>
</reference>
<keyword evidence="1" id="KW-0812">Transmembrane</keyword>
<protein>
    <submittedName>
        <fullName evidence="2">Uncharacterized protein</fullName>
    </submittedName>
</protein>
<name>A0A382N8B3_9ZZZZ</name>
<sequence length="54" mass="6161">MIWIKRMLLGGFIVNLIYIAIMFLKPELSIWLNTMLSGSLTGGILLFLIRKGHI</sequence>
<feature type="transmembrane region" description="Helical" evidence="1">
    <location>
        <begin position="7"/>
        <end position="24"/>
    </location>
</feature>
<dbReference type="EMBL" id="UINC01098686">
    <property type="protein sequence ID" value="SVC57403.1"/>
    <property type="molecule type" value="Genomic_DNA"/>
</dbReference>